<evidence type="ECO:0000313" key="4">
    <source>
        <dbReference type="Proteomes" id="UP000069205"/>
    </source>
</evidence>
<dbReference type="PANTHER" id="PTHR46648">
    <property type="entry name" value="HIT FAMILY PROTEIN 1"/>
    <property type="match status" value="1"/>
</dbReference>
<evidence type="ECO:0000313" key="3">
    <source>
        <dbReference type="EMBL" id="ALA57230.1"/>
    </source>
</evidence>
<keyword evidence="4" id="KW-1185">Reference proteome</keyword>
<feature type="domain" description="HIT" evidence="2">
    <location>
        <begin position="11"/>
        <end position="115"/>
    </location>
</feature>
<sequence>MAQGESAVTDPACKACRGTWPRADHFVADLGLSKVYLHDDQFFPGWTVVVLQRHAAELFQLAPTERFQLIEEVNRVAKTLSEIFQAKKINYELLGNQLPHIHWHLIPRLADDPAPLEPVWRVPHEPVRLSGTPLREQIDRLALALQQVR</sequence>
<dbReference type="OrthoDB" id="9784774at2"/>
<dbReference type="Gene3D" id="3.30.428.10">
    <property type="entry name" value="HIT-like"/>
    <property type="match status" value="1"/>
</dbReference>
<dbReference type="AlphaFoldDB" id="A0A0K2G8G5"/>
<dbReference type="GO" id="GO:0003824">
    <property type="term" value="F:catalytic activity"/>
    <property type="evidence" value="ECO:0007669"/>
    <property type="project" value="InterPro"/>
</dbReference>
<name>A0A0K2G8G5_NITMO</name>
<proteinExistence type="predicted"/>
<feature type="short sequence motif" description="Histidine triad motif" evidence="1">
    <location>
        <begin position="100"/>
        <end position="104"/>
    </location>
</feature>
<gene>
    <name evidence="3" type="ORF">NITMOv2_0795</name>
</gene>
<dbReference type="PANTHER" id="PTHR46648:SF1">
    <property type="entry name" value="ADENOSINE 5'-MONOPHOSPHORAMIDASE HNT1"/>
    <property type="match status" value="1"/>
</dbReference>
<organism evidence="3 4">
    <name type="scientific">Nitrospira moscoviensis</name>
    <dbReference type="NCBI Taxonomy" id="42253"/>
    <lineage>
        <taxon>Bacteria</taxon>
        <taxon>Pseudomonadati</taxon>
        <taxon>Nitrospirota</taxon>
        <taxon>Nitrospiria</taxon>
        <taxon>Nitrospirales</taxon>
        <taxon>Nitrospiraceae</taxon>
        <taxon>Nitrospira</taxon>
    </lineage>
</organism>
<dbReference type="GO" id="GO:0009117">
    <property type="term" value="P:nucleotide metabolic process"/>
    <property type="evidence" value="ECO:0007669"/>
    <property type="project" value="TreeGrafter"/>
</dbReference>
<reference evidence="3 4" key="1">
    <citation type="journal article" date="2015" name="Proc. Natl. Acad. Sci. U.S.A.">
        <title>Expanded metabolic versatility of ubiquitous nitrite-oxidizing bacteria from the genus Nitrospira.</title>
        <authorList>
            <person name="Koch H."/>
            <person name="Lucker S."/>
            <person name="Albertsen M."/>
            <person name="Kitzinger K."/>
            <person name="Herbold C."/>
            <person name="Spieck E."/>
            <person name="Nielsen P.H."/>
            <person name="Wagner M."/>
            <person name="Daims H."/>
        </authorList>
    </citation>
    <scope>NUCLEOTIDE SEQUENCE [LARGE SCALE GENOMIC DNA]</scope>
    <source>
        <strain evidence="3 4">NSP M-1</strain>
    </source>
</reference>
<dbReference type="EMBL" id="CP011801">
    <property type="protein sequence ID" value="ALA57230.1"/>
    <property type="molecule type" value="Genomic_DNA"/>
</dbReference>
<dbReference type="InterPro" id="IPR001310">
    <property type="entry name" value="Histidine_triad_HIT"/>
</dbReference>
<protein>
    <recommendedName>
        <fullName evidence="2">HIT domain-containing protein</fullName>
    </recommendedName>
</protein>
<dbReference type="SUPFAM" id="SSF54197">
    <property type="entry name" value="HIT-like"/>
    <property type="match status" value="1"/>
</dbReference>
<evidence type="ECO:0000259" key="2">
    <source>
        <dbReference type="PROSITE" id="PS51084"/>
    </source>
</evidence>
<dbReference type="Proteomes" id="UP000069205">
    <property type="component" value="Chromosome"/>
</dbReference>
<dbReference type="KEGG" id="nmv:NITMOv2_0795"/>
<dbReference type="InterPro" id="IPR036265">
    <property type="entry name" value="HIT-like_sf"/>
</dbReference>
<dbReference type="InterPro" id="IPR011146">
    <property type="entry name" value="HIT-like"/>
</dbReference>
<dbReference type="Pfam" id="PF01230">
    <property type="entry name" value="HIT"/>
    <property type="match status" value="1"/>
</dbReference>
<dbReference type="PATRIC" id="fig|42253.5.peg.780"/>
<dbReference type="STRING" id="42253.NITMOv2_0795"/>
<dbReference type="PROSITE" id="PS51084">
    <property type="entry name" value="HIT_2"/>
    <property type="match status" value="1"/>
</dbReference>
<accession>A0A0K2G8G5</accession>
<evidence type="ECO:0000256" key="1">
    <source>
        <dbReference type="PROSITE-ProRule" id="PRU00464"/>
    </source>
</evidence>